<dbReference type="CDD" id="cd23399">
    <property type="entry name" value="beta-trefoil_ABD_ABFB"/>
    <property type="match status" value="1"/>
</dbReference>
<dbReference type="Pfam" id="PF05270">
    <property type="entry name" value="AbfB"/>
    <property type="match status" value="1"/>
</dbReference>
<dbReference type="EMBL" id="JACHXW010000009">
    <property type="protein sequence ID" value="MBB3153222.1"/>
    <property type="molecule type" value="Genomic_DNA"/>
</dbReference>
<dbReference type="InterPro" id="IPR023296">
    <property type="entry name" value="Glyco_hydro_beta-prop_sf"/>
</dbReference>
<reference evidence="6 7" key="1">
    <citation type="submission" date="2020-08" db="EMBL/GenBank/DDBJ databases">
        <title>Genomic Encyclopedia of Type Strains, Phase III (KMG-III): the genomes of soil and plant-associated and newly described type strains.</title>
        <authorList>
            <person name="Whitman W."/>
        </authorList>
    </citation>
    <scope>NUCLEOTIDE SEQUENCE [LARGE SCALE GENOMIC DNA]</scope>
    <source>
        <strain evidence="6 7">CECT 8234</strain>
    </source>
</reference>
<dbReference type="Proteomes" id="UP000518605">
    <property type="component" value="Unassembled WGS sequence"/>
</dbReference>
<dbReference type="Pfam" id="PF04616">
    <property type="entry name" value="Glyco_hydro_43"/>
    <property type="match status" value="1"/>
</dbReference>
<protein>
    <recommendedName>
        <fullName evidence="5">F5/8 type C domain-containing protein</fullName>
    </recommendedName>
</protein>
<evidence type="ECO:0000259" key="5">
    <source>
        <dbReference type="PROSITE" id="PS50022"/>
    </source>
</evidence>
<dbReference type="SUPFAM" id="SSF75005">
    <property type="entry name" value="Arabinanase/levansucrase/invertase"/>
    <property type="match status" value="1"/>
</dbReference>
<accession>A0A7W5GBS4</accession>
<dbReference type="PANTHER" id="PTHR22925">
    <property type="entry name" value="GLYCOSYL HYDROLASE 43 FAMILY MEMBER"/>
    <property type="match status" value="1"/>
</dbReference>
<feature type="domain" description="F5/8 type C" evidence="5">
    <location>
        <begin position="333"/>
        <end position="480"/>
    </location>
</feature>
<evidence type="ECO:0000256" key="1">
    <source>
        <dbReference type="ARBA" id="ARBA00009865"/>
    </source>
</evidence>
<dbReference type="GO" id="GO:0046373">
    <property type="term" value="P:L-arabinose metabolic process"/>
    <property type="evidence" value="ECO:0007669"/>
    <property type="project" value="InterPro"/>
</dbReference>
<sequence>MRTAPKRLLSMLVMCLLIALTYAGIKLEQANAASVSITNGTEWLDTAGNPIDAHSGNILKVGSTYYMYGEKAVNWTFDRVNVYTSTDLKNWTLGNSILTKTSAPELNSSKIERPKVIYNAATNKYVLWMHYENGTDYSLGRVAVATSSTPDGNFTYQGSFRPLDYESRDMTVFVDTNGTGYLVTASKKNGGTNDTMAIFQLNSSYTNVQSFVGWVFENGYREAPAVVKKNNTYYLFTSQASGWYPNQGSYATSTSMTGTWSALSPFGDPAAYGSQIHSIGTITGSSTTSYIYMGDRWNPLNLSDHHYIWLPLTLNDTSAAASLNWYSSWSIDAATGSVTLPSLVNHAQGKTATASSTGTGSSASNANDGNAQTSWAASSSSWPAWWQVDFGAPKTITEVDISWFMYKGSEAYYKYKIEVSNDGVNYSAIDRTGNTKYGFTTDAVRFTARYVRINLVNAVLFNNPNNWYTPTVHEIRLLGPATADATGYSRLESHNFSTRYVRHYNYAARIDENVSPALDSQFRIVPGLASASGVSFESMNLPGYYLARNASNQIVLQPFTGTSAFKGDATFNQAAGWADSAKASYESHSQPGYFIRHYNYVLQLSAVHAASAATLKSDATFKRYNY</sequence>
<keyword evidence="2" id="KW-0378">Hydrolase</keyword>
<dbReference type="SUPFAM" id="SSF49785">
    <property type="entry name" value="Galactose-binding domain-like"/>
    <property type="match status" value="1"/>
</dbReference>
<feature type="compositionally biased region" description="Low complexity" evidence="4">
    <location>
        <begin position="351"/>
        <end position="367"/>
    </location>
</feature>
<keyword evidence="3" id="KW-0326">Glycosidase</keyword>
<dbReference type="Gene3D" id="2.60.120.260">
    <property type="entry name" value="Galactose-binding domain-like"/>
    <property type="match status" value="1"/>
</dbReference>
<evidence type="ECO:0000313" key="6">
    <source>
        <dbReference type="EMBL" id="MBB3153222.1"/>
    </source>
</evidence>
<comment type="similarity">
    <text evidence="1">Belongs to the glycosyl hydrolase 43 family.</text>
</comment>
<dbReference type="InterPro" id="IPR008979">
    <property type="entry name" value="Galactose-bd-like_sf"/>
</dbReference>
<organism evidence="6 7">
    <name type="scientific">Paenibacillus endophyticus</name>
    <dbReference type="NCBI Taxonomy" id="1294268"/>
    <lineage>
        <taxon>Bacteria</taxon>
        <taxon>Bacillati</taxon>
        <taxon>Bacillota</taxon>
        <taxon>Bacilli</taxon>
        <taxon>Bacillales</taxon>
        <taxon>Paenibacillaceae</taxon>
        <taxon>Paenibacillus</taxon>
    </lineage>
</organism>
<comment type="caution">
    <text evidence="6">The sequence shown here is derived from an EMBL/GenBank/DDBJ whole genome shotgun (WGS) entry which is preliminary data.</text>
</comment>
<evidence type="ECO:0000256" key="3">
    <source>
        <dbReference type="ARBA" id="ARBA00023295"/>
    </source>
</evidence>
<keyword evidence="7" id="KW-1185">Reference proteome</keyword>
<feature type="region of interest" description="Disordered" evidence="4">
    <location>
        <begin position="351"/>
        <end position="375"/>
    </location>
</feature>
<dbReference type="GO" id="GO:0046556">
    <property type="term" value="F:alpha-L-arabinofuranosidase activity"/>
    <property type="evidence" value="ECO:0007669"/>
    <property type="project" value="InterPro"/>
</dbReference>
<dbReference type="InterPro" id="IPR006710">
    <property type="entry name" value="Glyco_hydro_43"/>
</dbReference>
<dbReference type="PANTHER" id="PTHR22925:SF3">
    <property type="entry name" value="GLYCOSYL HYDROLASE FAMILY PROTEIN 43"/>
    <property type="match status" value="1"/>
</dbReference>
<dbReference type="Gene3D" id="2.80.10.50">
    <property type="match status" value="1"/>
</dbReference>
<dbReference type="AlphaFoldDB" id="A0A7W5GBS4"/>
<name>A0A7W5GBS4_9BACL</name>
<dbReference type="PROSITE" id="PS50022">
    <property type="entry name" value="FA58C_3"/>
    <property type="match status" value="1"/>
</dbReference>
<gene>
    <name evidence="6" type="ORF">FHS16_003284</name>
</gene>
<dbReference type="Gene3D" id="2.115.10.20">
    <property type="entry name" value="Glycosyl hydrolase domain, family 43"/>
    <property type="match status" value="1"/>
</dbReference>
<evidence type="ECO:0000256" key="4">
    <source>
        <dbReference type="SAM" id="MobiDB-lite"/>
    </source>
</evidence>
<proteinExistence type="inferred from homology"/>
<dbReference type="InterPro" id="IPR000421">
    <property type="entry name" value="FA58C"/>
</dbReference>
<dbReference type="Pfam" id="PF00754">
    <property type="entry name" value="F5_F8_type_C"/>
    <property type="match status" value="1"/>
</dbReference>
<dbReference type="InterPro" id="IPR036195">
    <property type="entry name" value="AbfB_ABD_sf"/>
</dbReference>
<dbReference type="InterPro" id="IPR007934">
    <property type="entry name" value="AbfB_ABD"/>
</dbReference>
<evidence type="ECO:0000256" key="2">
    <source>
        <dbReference type="ARBA" id="ARBA00022801"/>
    </source>
</evidence>
<dbReference type="CDD" id="cd18822">
    <property type="entry name" value="GH43_CtGH43-like"/>
    <property type="match status" value="1"/>
</dbReference>
<evidence type="ECO:0000313" key="7">
    <source>
        <dbReference type="Proteomes" id="UP000518605"/>
    </source>
</evidence>
<dbReference type="SUPFAM" id="SSF110221">
    <property type="entry name" value="AbfB domain"/>
    <property type="match status" value="1"/>
</dbReference>